<feature type="compositionally biased region" description="Low complexity" evidence="5">
    <location>
        <begin position="89"/>
        <end position="102"/>
    </location>
</feature>
<gene>
    <name evidence="7" type="ORF">EMPS_01837</name>
</gene>
<dbReference type="InterPro" id="IPR016157">
    <property type="entry name" value="Cullin_CS"/>
</dbReference>
<keyword evidence="2" id="KW-0832">Ubl conjugation</keyword>
<dbReference type="InterPro" id="IPR019559">
    <property type="entry name" value="Cullin_neddylation_domain"/>
</dbReference>
<name>A0A9P3LSX6_9FUNG</name>
<dbReference type="SUPFAM" id="SSF75632">
    <property type="entry name" value="Cullin homology domain"/>
    <property type="match status" value="1"/>
</dbReference>
<dbReference type="Pfam" id="PF26557">
    <property type="entry name" value="Cullin_AB"/>
    <property type="match status" value="1"/>
</dbReference>
<dbReference type="InterPro" id="IPR045093">
    <property type="entry name" value="Cullin"/>
</dbReference>
<dbReference type="FunFam" id="1.20.1310.10:FF:000024">
    <property type="entry name" value="Cullin-4 like"/>
    <property type="match status" value="1"/>
</dbReference>
<comment type="similarity">
    <text evidence="1 3 4">Belongs to the cullin family.</text>
</comment>
<feature type="compositionally biased region" description="Basic and acidic residues" evidence="5">
    <location>
        <begin position="67"/>
        <end position="86"/>
    </location>
</feature>
<dbReference type="EMBL" id="BQFW01000002">
    <property type="protein sequence ID" value="GJJ69491.1"/>
    <property type="molecule type" value="Genomic_DNA"/>
</dbReference>
<dbReference type="AlphaFoldDB" id="A0A9P3LSX6"/>
<dbReference type="InterPro" id="IPR016159">
    <property type="entry name" value="Cullin_repeat-like_dom_sf"/>
</dbReference>
<dbReference type="SMART" id="SM00182">
    <property type="entry name" value="CULLIN"/>
    <property type="match status" value="1"/>
</dbReference>
<dbReference type="OrthoDB" id="27073at2759"/>
<evidence type="ECO:0000256" key="3">
    <source>
        <dbReference type="PROSITE-ProRule" id="PRU00330"/>
    </source>
</evidence>
<organism evidence="7 8">
    <name type="scientific">Entomortierella parvispora</name>
    <dbReference type="NCBI Taxonomy" id="205924"/>
    <lineage>
        <taxon>Eukaryota</taxon>
        <taxon>Fungi</taxon>
        <taxon>Fungi incertae sedis</taxon>
        <taxon>Mucoromycota</taxon>
        <taxon>Mortierellomycotina</taxon>
        <taxon>Mortierellomycetes</taxon>
        <taxon>Mortierellales</taxon>
        <taxon>Mortierellaceae</taxon>
        <taxon>Entomortierella</taxon>
    </lineage>
</organism>
<dbReference type="GO" id="GO:0031625">
    <property type="term" value="F:ubiquitin protein ligase binding"/>
    <property type="evidence" value="ECO:0007669"/>
    <property type="project" value="InterPro"/>
</dbReference>
<dbReference type="SUPFAM" id="SSF46785">
    <property type="entry name" value="Winged helix' DNA-binding domain"/>
    <property type="match status" value="1"/>
</dbReference>
<reference evidence="7" key="2">
    <citation type="journal article" date="2022" name="Microbiol. Resour. Announc.">
        <title>Whole-Genome Sequence of Entomortierella parvispora E1425, a Mucoromycotan Fungus Associated with Burkholderiaceae-Related Endosymbiotic Bacteria.</title>
        <authorList>
            <person name="Herlambang A."/>
            <person name="Guo Y."/>
            <person name="Takashima Y."/>
            <person name="Narisawa K."/>
            <person name="Ohta H."/>
            <person name="Nishizawa T."/>
        </authorList>
    </citation>
    <scope>NUCLEOTIDE SEQUENCE</scope>
    <source>
        <strain evidence="7">E1425</strain>
    </source>
</reference>
<feature type="domain" description="Cullin family profile" evidence="6">
    <location>
        <begin position="529"/>
        <end position="758"/>
    </location>
</feature>
<dbReference type="SMART" id="SM00884">
    <property type="entry name" value="Cullin_Nedd8"/>
    <property type="match status" value="1"/>
</dbReference>
<dbReference type="FunFam" id="1.20.1310.10:FF:000001">
    <property type="entry name" value="Cullin 3"/>
    <property type="match status" value="1"/>
</dbReference>
<dbReference type="Gene3D" id="1.10.10.10">
    <property type="entry name" value="Winged helix-like DNA-binding domain superfamily/Winged helix DNA-binding domain"/>
    <property type="match status" value="1"/>
</dbReference>
<evidence type="ECO:0000256" key="5">
    <source>
        <dbReference type="SAM" id="MobiDB-lite"/>
    </source>
</evidence>
<dbReference type="InterPro" id="IPR036317">
    <property type="entry name" value="Cullin_homology_sf"/>
</dbReference>
<dbReference type="InterPro" id="IPR059120">
    <property type="entry name" value="Cullin-like_AB"/>
</dbReference>
<evidence type="ECO:0000259" key="6">
    <source>
        <dbReference type="PROSITE" id="PS50069"/>
    </source>
</evidence>
<evidence type="ECO:0000256" key="4">
    <source>
        <dbReference type="RuleBase" id="RU003829"/>
    </source>
</evidence>
<dbReference type="InterPro" id="IPR001373">
    <property type="entry name" value="Cullin_N"/>
</dbReference>
<protein>
    <submittedName>
        <fullName evidence="7">Cullin 4</fullName>
    </submittedName>
</protein>
<dbReference type="FunFam" id="1.10.10.10:FF:000050">
    <property type="entry name" value="Cullin 4B"/>
    <property type="match status" value="1"/>
</dbReference>
<dbReference type="SUPFAM" id="SSF74788">
    <property type="entry name" value="Cullin repeat-like"/>
    <property type="match status" value="1"/>
</dbReference>
<sequence length="885" mass="100383">MSFNRLSSSEASPSKKRKPASNAQGSSSSHSSALPHSSSSSSSSPSTSSALPFRVLPANPLENSFARAREIADTKRRRSAPKDSHSHSHSQSHSSHASSHPSDMSIDSHPNYFSAAAGLGASSTRPALGRPGSRASDVGLSGSSTSGPKSSAPPVRRTGVQGKQPVKKLVIKNFTVTPQLPANYEEETWKVLQQAVRAIHNSKPVASSLEELYKTCENLCHQKYGESLYKKLSAECERHVKDVLQTLLENNGAQDDFLEAVHTAWTKHCRQLIMIRSIFLYLDRTYVIQTLGVSSIWELGLELWRRLIMQQDVIRTKVLDGVLELIDRDRSGEAISYPLVTSLLRMLSDIHMYSSAFETPFIQHSRTFYHVEAEQCVHSLTVPEYLRHAQRRLTEETGRFEGYLEKSTRRSLVVTVEGELLERWSDYILQNGFEGVMADHDLPVLKLWYDLLARIGHLDKLSANFALYVKKTGKGLVSDPSRDESLVEELLRFKLRMDEVVNTCFQNSELFLNVLKECFEIFVNTRQNKPAELVAKYLDARLRSGNKEQSVDELETTLDRVLILFRYIQGKDVFEAFYKRDLAKRLLLGKSASFDAEKSMLSKLKVECGSGFTTKLEGMFKDMDISRDVMANFRASKMYSKIGHLDLSVNVLTQGHWPTYAPVEANIPQHISQCQEVFKDFYLSKHKGRRLMWQHSLGHCVVKAIFKAGSKELQLSLFQAIVLLLFNDSGDSALPYKEIKQLTNIETKELNRTLQSLACGKHRVLSKHPKSKDVSETDEFTFNNEFTAPLTRIKINAIQLKETAEENASTNERIFQDRQFQVDAAIVRIMKTRKAISHNQLFSELFDQLKFAIKATDLKKRIESLIDRDYMERDKDDQTLYRYMA</sequence>
<dbReference type="Pfam" id="PF00888">
    <property type="entry name" value="Cullin"/>
    <property type="match status" value="1"/>
</dbReference>
<keyword evidence="8" id="KW-1185">Reference proteome</keyword>
<dbReference type="Gene3D" id="1.20.1310.10">
    <property type="entry name" value="Cullin Repeats"/>
    <property type="match status" value="4"/>
</dbReference>
<dbReference type="PANTHER" id="PTHR11932">
    <property type="entry name" value="CULLIN"/>
    <property type="match status" value="1"/>
</dbReference>
<feature type="region of interest" description="Disordered" evidence="5">
    <location>
        <begin position="123"/>
        <end position="163"/>
    </location>
</feature>
<evidence type="ECO:0000313" key="7">
    <source>
        <dbReference type="EMBL" id="GJJ69491.1"/>
    </source>
</evidence>
<dbReference type="GO" id="GO:0031461">
    <property type="term" value="C:cullin-RING ubiquitin ligase complex"/>
    <property type="evidence" value="ECO:0007669"/>
    <property type="project" value="InterPro"/>
</dbReference>
<dbReference type="Proteomes" id="UP000827284">
    <property type="component" value="Unassembled WGS sequence"/>
</dbReference>
<feature type="compositionally biased region" description="Polar residues" evidence="5">
    <location>
        <begin position="1"/>
        <end position="12"/>
    </location>
</feature>
<proteinExistence type="inferred from homology"/>
<dbReference type="FunFam" id="1.20.1310.10:FF:000035">
    <property type="entry name" value="Ubiquitin ligase subunit CulD, putative"/>
    <property type="match status" value="1"/>
</dbReference>
<dbReference type="InterPro" id="IPR036388">
    <property type="entry name" value="WH-like_DNA-bd_sf"/>
</dbReference>
<reference evidence="7" key="1">
    <citation type="submission" date="2021-11" db="EMBL/GenBank/DDBJ databases">
        <authorList>
            <person name="Herlambang A."/>
            <person name="Guo Y."/>
            <person name="Takashima Y."/>
            <person name="Nishizawa T."/>
        </authorList>
    </citation>
    <scope>NUCLEOTIDE SEQUENCE</scope>
    <source>
        <strain evidence="7">E1425</strain>
    </source>
</reference>
<evidence type="ECO:0000313" key="8">
    <source>
        <dbReference type="Proteomes" id="UP000827284"/>
    </source>
</evidence>
<accession>A0A9P3LSX6</accession>
<feature type="compositionally biased region" description="Low complexity" evidence="5">
    <location>
        <begin position="139"/>
        <end position="154"/>
    </location>
</feature>
<dbReference type="Gene3D" id="3.30.230.130">
    <property type="entry name" value="Cullin, Chain C, Domain 2"/>
    <property type="match status" value="1"/>
</dbReference>
<feature type="region of interest" description="Disordered" evidence="5">
    <location>
        <begin position="1"/>
        <end position="110"/>
    </location>
</feature>
<dbReference type="InterPro" id="IPR036390">
    <property type="entry name" value="WH_DNA-bd_sf"/>
</dbReference>
<evidence type="ECO:0000256" key="1">
    <source>
        <dbReference type="ARBA" id="ARBA00006019"/>
    </source>
</evidence>
<dbReference type="GO" id="GO:0006511">
    <property type="term" value="P:ubiquitin-dependent protein catabolic process"/>
    <property type="evidence" value="ECO:0007669"/>
    <property type="project" value="InterPro"/>
</dbReference>
<feature type="compositionally biased region" description="Low complexity" evidence="5">
    <location>
        <begin position="26"/>
        <end position="51"/>
    </location>
</feature>
<dbReference type="PROSITE" id="PS01256">
    <property type="entry name" value="CULLIN_1"/>
    <property type="match status" value="1"/>
</dbReference>
<dbReference type="Pfam" id="PF10557">
    <property type="entry name" value="Cullin_Nedd8"/>
    <property type="match status" value="1"/>
</dbReference>
<dbReference type="InterPro" id="IPR016158">
    <property type="entry name" value="Cullin_homology"/>
</dbReference>
<comment type="caution">
    <text evidence="7">The sequence shown here is derived from an EMBL/GenBank/DDBJ whole genome shotgun (WGS) entry which is preliminary data.</text>
</comment>
<dbReference type="FunFam" id="3.30.230.130:FF:000001">
    <property type="entry name" value="Cullin 4A"/>
    <property type="match status" value="1"/>
</dbReference>
<evidence type="ECO:0000256" key="2">
    <source>
        <dbReference type="ARBA" id="ARBA00022843"/>
    </source>
</evidence>
<dbReference type="PROSITE" id="PS50069">
    <property type="entry name" value="CULLIN_2"/>
    <property type="match status" value="1"/>
</dbReference>